<name>A0A8D8X393_9HEMI</name>
<dbReference type="EMBL" id="HBUF01251704">
    <property type="protein sequence ID" value="CAG6680239.1"/>
    <property type="molecule type" value="Transcribed_RNA"/>
</dbReference>
<proteinExistence type="predicted"/>
<dbReference type="AlphaFoldDB" id="A0A8D8X393"/>
<protein>
    <submittedName>
        <fullName evidence="1">Uncharacterized protein</fullName>
    </submittedName>
</protein>
<accession>A0A8D8X393</accession>
<reference evidence="1" key="1">
    <citation type="submission" date="2021-05" db="EMBL/GenBank/DDBJ databases">
        <authorList>
            <person name="Alioto T."/>
            <person name="Alioto T."/>
            <person name="Gomez Garrido J."/>
        </authorList>
    </citation>
    <scope>NUCLEOTIDE SEQUENCE</scope>
</reference>
<sequence length="104" mass="11523">MGVVRPNEGGVKRLVSSPLEERSQLIVVEEMTPGLSGPIRISVEMVMAHPPGIADMFLIVPRPLELVKKMKTHLAPENVDVFLNEMASCSLKIRAKMSPTEMRE</sequence>
<evidence type="ECO:0000313" key="1">
    <source>
        <dbReference type="EMBL" id="CAG6680239.1"/>
    </source>
</evidence>
<organism evidence="1">
    <name type="scientific">Cacopsylla melanoneura</name>
    <dbReference type="NCBI Taxonomy" id="428564"/>
    <lineage>
        <taxon>Eukaryota</taxon>
        <taxon>Metazoa</taxon>
        <taxon>Ecdysozoa</taxon>
        <taxon>Arthropoda</taxon>
        <taxon>Hexapoda</taxon>
        <taxon>Insecta</taxon>
        <taxon>Pterygota</taxon>
        <taxon>Neoptera</taxon>
        <taxon>Paraneoptera</taxon>
        <taxon>Hemiptera</taxon>
        <taxon>Sternorrhyncha</taxon>
        <taxon>Psylloidea</taxon>
        <taxon>Psyllidae</taxon>
        <taxon>Psyllinae</taxon>
        <taxon>Cacopsylla</taxon>
    </lineage>
</organism>